<dbReference type="InterPro" id="IPR003339">
    <property type="entry name" value="ABC/ECF_trnsptr_transmembrane"/>
</dbReference>
<evidence type="ECO:0000256" key="3">
    <source>
        <dbReference type="ARBA" id="ARBA00022989"/>
    </source>
</evidence>
<evidence type="ECO:0000256" key="4">
    <source>
        <dbReference type="ARBA" id="ARBA00023136"/>
    </source>
</evidence>
<feature type="transmembrane region" description="Helical" evidence="5">
    <location>
        <begin position="43"/>
        <end position="59"/>
    </location>
</feature>
<dbReference type="PANTHER" id="PTHR33514">
    <property type="entry name" value="PROTEIN ABCI12, CHLOROPLASTIC"/>
    <property type="match status" value="1"/>
</dbReference>
<reference evidence="7" key="1">
    <citation type="submission" date="2016-10" db="EMBL/GenBank/DDBJ databases">
        <authorList>
            <person name="Varghese N."/>
            <person name="Submissions S."/>
        </authorList>
    </citation>
    <scope>NUCLEOTIDE SEQUENCE [LARGE SCALE GENOMIC DNA]</scope>
    <source>
        <strain evidence="7">DSM 46732</strain>
    </source>
</reference>
<evidence type="ECO:0000256" key="2">
    <source>
        <dbReference type="ARBA" id="ARBA00022692"/>
    </source>
</evidence>
<evidence type="ECO:0000313" key="6">
    <source>
        <dbReference type="EMBL" id="SDP84868.1"/>
    </source>
</evidence>
<dbReference type="Pfam" id="PF02361">
    <property type="entry name" value="CbiQ"/>
    <property type="match status" value="1"/>
</dbReference>
<keyword evidence="2 5" id="KW-0812">Transmembrane</keyword>
<dbReference type="CDD" id="cd16914">
    <property type="entry name" value="EcfT"/>
    <property type="match status" value="1"/>
</dbReference>
<dbReference type="RefSeq" id="WP_170837533.1">
    <property type="nucleotide sequence ID" value="NZ_FNJR01000010.1"/>
</dbReference>
<dbReference type="PANTHER" id="PTHR33514:SF13">
    <property type="entry name" value="PROTEIN ABCI12, CHLOROPLASTIC"/>
    <property type="match status" value="1"/>
</dbReference>
<sequence>MSNVIGLYQPGRSPLHRLPAGWKFLALLVFAVLIVVFDRLWQLGVGAAVLCVGFAVARLRPGVVLRTMRTVLVLLAVVFALQWWLLGALSAAVVCLRLLVAIGAANLFTLTTRVDDLVAAIERAASPLRRFGVRPETLGLLVGLTVQAVGALSVIARQTREAQRARDAGRSVAAFTVPFLIRTLRHADELGEALAARGVGDEDGSDAARLSEELRR</sequence>
<proteinExistence type="predicted"/>
<accession>A0A1H0W2V2</accession>
<evidence type="ECO:0000256" key="5">
    <source>
        <dbReference type="SAM" id="Phobius"/>
    </source>
</evidence>
<feature type="transmembrane region" description="Helical" evidence="5">
    <location>
        <begin position="20"/>
        <end position="37"/>
    </location>
</feature>
<keyword evidence="3 5" id="KW-1133">Transmembrane helix</keyword>
<feature type="transmembrane region" description="Helical" evidence="5">
    <location>
        <begin position="137"/>
        <end position="156"/>
    </location>
</feature>
<organism evidence="6 7">
    <name type="scientific">Actinopolyspora xinjiangensis</name>
    <dbReference type="NCBI Taxonomy" id="405564"/>
    <lineage>
        <taxon>Bacteria</taxon>
        <taxon>Bacillati</taxon>
        <taxon>Actinomycetota</taxon>
        <taxon>Actinomycetes</taxon>
        <taxon>Actinopolysporales</taxon>
        <taxon>Actinopolysporaceae</taxon>
        <taxon>Actinopolyspora</taxon>
    </lineage>
</organism>
<protein>
    <submittedName>
        <fullName evidence="6">Biotin transport system permease protein</fullName>
    </submittedName>
</protein>
<comment type="subcellular location">
    <subcellularLocation>
        <location evidence="1">Membrane</location>
        <topology evidence="1">Multi-pass membrane protein</topology>
    </subcellularLocation>
</comment>
<dbReference type="STRING" id="405564.SAMN04487905_110157"/>
<keyword evidence="7" id="KW-1185">Reference proteome</keyword>
<evidence type="ECO:0000313" key="7">
    <source>
        <dbReference type="Proteomes" id="UP000199497"/>
    </source>
</evidence>
<feature type="transmembrane region" description="Helical" evidence="5">
    <location>
        <begin position="71"/>
        <end position="100"/>
    </location>
</feature>
<dbReference type="GO" id="GO:0005886">
    <property type="term" value="C:plasma membrane"/>
    <property type="evidence" value="ECO:0007669"/>
    <property type="project" value="TreeGrafter"/>
</dbReference>
<dbReference type="EMBL" id="FNJR01000010">
    <property type="protein sequence ID" value="SDP84868.1"/>
    <property type="molecule type" value="Genomic_DNA"/>
</dbReference>
<dbReference type="Proteomes" id="UP000199497">
    <property type="component" value="Unassembled WGS sequence"/>
</dbReference>
<dbReference type="AlphaFoldDB" id="A0A1H0W2V2"/>
<keyword evidence="4 5" id="KW-0472">Membrane</keyword>
<evidence type="ECO:0000256" key="1">
    <source>
        <dbReference type="ARBA" id="ARBA00004141"/>
    </source>
</evidence>
<name>A0A1H0W2V2_9ACTN</name>
<gene>
    <name evidence="6" type="ORF">SAMN04487905_110157</name>
</gene>